<dbReference type="GO" id="GO:0005524">
    <property type="term" value="F:ATP binding"/>
    <property type="evidence" value="ECO:0007669"/>
    <property type="project" value="UniProtKB-KW"/>
</dbReference>
<dbReference type="InterPro" id="IPR010141">
    <property type="entry name" value="FGAM_synthase"/>
</dbReference>
<dbReference type="Proteomes" id="UP000191153">
    <property type="component" value="Unassembled WGS sequence"/>
</dbReference>
<dbReference type="InterPro" id="IPR036921">
    <property type="entry name" value="PurM-like_N_sf"/>
</dbReference>
<dbReference type="InterPro" id="IPR041609">
    <property type="entry name" value="PurL_linker"/>
</dbReference>
<dbReference type="GO" id="GO:0005737">
    <property type="term" value="C:cytoplasm"/>
    <property type="evidence" value="ECO:0007669"/>
    <property type="project" value="TreeGrafter"/>
</dbReference>
<evidence type="ECO:0000256" key="1">
    <source>
        <dbReference type="ARBA" id="ARBA00022598"/>
    </source>
</evidence>
<dbReference type="SUPFAM" id="SSF56042">
    <property type="entry name" value="PurM C-terminal domain-like"/>
    <property type="match status" value="2"/>
</dbReference>
<dbReference type="GO" id="GO:0004642">
    <property type="term" value="F:phosphoribosylformylglycinamidine synthase activity"/>
    <property type="evidence" value="ECO:0007669"/>
    <property type="project" value="TreeGrafter"/>
</dbReference>
<organism evidence="9 10">
    <name type="scientific">Cetobacterium ceti</name>
    <dbReference type="NCBI Taxonomy" id="180163"/>
    <lineage>
        <taxon>Bacteria</taxon>
        <taxon>Fusobacteriati</taxon>
        <taxon>Fusobacteriota</taxon>
        <taxon>Fusobacteriia</taxon>
        <taxon>Fusobacteriales</taxon>
        <taxon>Fusobacteriaceae</taxon>
        <taxon>Cetobacterium</taxon>
    </lineage>
</organism>
<evidence type="ECO:0000259" key="8">
    <source>
        <dbReference type="Pfam" id="PF18072"/>
    </source>
</evidence>
<dbReference type="Pfam" id="PF18072">
    <property type="entry name" value="FGAR-AT_linker"/>
    <property type="match status" value="1"/>
</dbReference>
<protein>
    <submittedName>
        <fullName evidence="9">Phosphoribosylformylglycinamidine synthase</fullName>
    </submittedName>
</protein>
<evidence type="ECO:0000259" key="7">
    <source>
        <dbReference type="Pfam" id="PF02769"/>
    </source>
</evidence>
<dbReference type="Pfam" id="PF02769">
    <property type="entry name" value="AIRS_C"/>
    <property type="match status" value="1"/>
</dbReference>
<dbReference type="OrthoDB" id="9804441at2"/>
<dbReference type="InterPro" id="IPR010918">
    <property type="entry name" value="PurM-like_C_dom"/>
</dbReference>
<dbReference type="STRING" id="180163.SAMN02745174_00389"/>
<name>A0A1T4KEM3_9FUSO</name>
<dbReference type="GO" id="GO:0006164">
    <property type="term" value="P:purine nucleotide biosynthetic process"/>
    <property type="evidence" value="ECO:0007669"/>
    <property type="project" value="UniProtKB-KW"/>
</dbReference>
<keyword evidence="5" id="KW-0067">ATP-binding</keyword>
<dbReference type="Pfam" id="PF13507">
    <property type="entry name" value="GATase_5"/>
    <property type="match status" value="1"/>
</dbReference>
<dbReference type="Gene3D" id="3.40.50.880">
    <property type="match status" value="1"/>
</dbReference>
<feature type="domain" description="Phosphoribosylformylglycinamidine synthase linker" evidence="8">
    <location>
        <begin position="163"/>
        <end position="208"/>
    </location>
</feature>
<evidence type="ECO:0000256" key="2">
    <source>
        <dbReference type="ARBA" id="ARBA00022723"/>
    </source>
</evidence>
<dbReference type="RefSeq" id="WP_078692938.1">
    <property type="nucleotide sequence ID" value="NZ_FUWX01000005.1"/>
</dbReference>
<sequence length="1206" mass="136013">MKKRFFVRKKENFRIEEINLLKELEENLYENKLENIEIYNIYDCFEIDEKDEEILKNKILKEIVTDNLYENIKINNDYIAMEFLPGQFDQRGNSAVECLQLSEGGEKSKIKSGKLFIFQGEVKDLEKIKKYLINPLESREKNLNILEDREDFTIKSMKTYEEVLKEKKLSIKDEDLREIEKYFSKIGRKPNECEIRVLDTYWSDHCRHSTFESELKSINITEGLLKKEIEKELEVYYTLREKLKRDKKPVTLMDMGTIGGKYLKSIGKLEDLEESEEINACSVEIDVDVDGKIEKWLLMFKNETHNHPTEIEPFGGASTCIGGAIRDPLSGRAYVYQGMRITGAGDINEKIEKTLENKLPQGIISKGAARGFSSYGNQIGMATTFVREIYHRGYVAKRMEVGAVVGAVKKENIKRETPVEGDIVLLIGGATGRDGIGGATGSSKKHEKTSLVESASEVQRGNAPIERKIQRLFRNEKVSKLIKKSNDFGAGGVAVAIGEIARGIEIDLDKVPKKYEGLNGVELAISESQERMAVVIDKKDYEEFKKLALKENLEVSLVAKVTKEEKLIIKYEGKNIVEIDRDFLDTNGVRGQSSGNIKSDVSKDIFKREYSLSKREIENILRDENVGSQRGMVEMFDSTVGRGTVLMPYGGKFQLSENEGSVQKLPVEGYTNTASILTYGFNPYISEKNTFLGGIYAVVESLSKIVALGGDYKKVRMSFQEYFEKLGDSEEKWGKVIGAVLGGLNGQLGFSVPAIGGKDSMSGTYENINVPPTLIAFGVTTENCENIVSSDFKEEGNYIYLVDLPRGENLLPDYEKIKEIYEVIHEEIKRKNIVSTFVIKSGGIIEGLCKMALGNSIGFKVENKKDYLDLKPGSFLIESRQKLNIGEILGETTKENLCFGELEFTHENIKNILEEKYEGIYVNTNKKIKKSQNKIVENRSLEKRKAKVTYEKPKVLIVVFPGTNCEYDSKKAFENAGGEVEIFIFNNIDKINIRKSLEKLVEKIEESQILMFPGGFSGGDEPDGSGKFISVVLQNESIKKSVEKFLEKEGLILGICNGFQGLIKSGLLPNGKIGEIDEISPTLFKNDINRHVSRMGRTRIVNNSSPWLSGFNIGEEHIIPMSHGEGKFVVNEEIYEKLWDKGQIVTEYIGEDINGSSYGIEGITSPCGQIFGKMGHSERFEEGLLKNIYGNKIQNIFKNGVEFFKK</sequence>
<dbReference type="NCBIfam" id="TIGR01857">
    <property type="entry name" value="FGAM-synthase"/>
    <property type="match status" value="1"/>
</dbReference>
<dbReference type="PANTHER" id="PTHR10099">
    <property type="entry name" value="PHOSPHORIBOSYLFORMYLGLYCINAMIDINE SYNTHASE"/>
    <property type="match status" value="1"/>
</dbReference>
<gene>
    <name evidence="9" type="ORF">SAMN02745174_00389</name>
</gene>
<dbReference type="Gene3D" id="3.90.650.10">
    <property type="entry name" value="PurM-like C-terminal domain"/>
    <property type="match status" value="1"/>
</dbReference>
<dbReference type="CDD" id="cd02204">
    <property type="entry name" value="PurL_repeat2"/>
    <property type="match status" value="1"/>
</dbReference>
<proteinExistence type="predicted"/>
<dbReference type="SUPFAM" id="SSF52317">
    <property type="entry name" value="Class I glutamine amidotransferase-like"/>
    <property type="match status" value="1"/>
</dbReference>
<dbReference type="PANTHER" id="PTHR10099:SF1">
    <property type="entry name" value="PHOSPHORIBOSYLFORMYLGLYCINAMIDINE SYNTHASE"/>
    <property type="match status" value="1"/>
</dbReference>
<dbReference type="InterPro" id="IPR036676">
    <property type="entry name" value="PurM-like_C_sf"/>
</dbReference>
<keyword evidence="2" id="KW-0479">Metal-binding</keyword>
<keyword evidence="1" id="KW-0436">Ligase</keyword>
<evidence type="ECO:0000256" key="6">
    <source>
        <dbReference type="ARBA" id="ARBA00022842"/>
    </source>
</evidence>
<accession>A0A1T4KEM3</accession>
<evidence type="ECO:0000313" key="9">
    <source>
        <dbReference type="EMBL" id="SJZ40793.1"/>
    </source>
</evidence>
<evidence type="ECO:0000256" key="3">
    <source>
        <dbReference type="ARBA" id="ARBA00022741"/>
    </source>
</evidence>
<dbReference type="PROSITE" id="PS51273">
    <property type="entry name" value="GATASE_TYPE_1"/>
    <property type="match status" value="1"/>
</dbReference>
<dbReference type="SMART" id="SM01211">
    <property type="entry name" value="GATase_5"/>
    <property type="match status" value="1"/>
</dbReference>
<dbReference type="AlphaFoldDB" id="A0A1T4KEM3"/>
<dbReference type="Gene3D" id="3.30.1330.10">
    <property type="entry name" value="PurM-like, N-terminal domain"/>
    <property type="match status" value="2"/>
</dbReference>
<keyword evidence="6" id="KW-0460">Magnesium</keyword>
<dbReference type="EMBL" id="FUWX01000005">
    <property type="protein sequence ID" value="SJZ40793.1"/>
    <property type="molecule type" value="Genomic_DNA"/>
</dbReference>
<evidence type="ECO:0000313" key="10">
    <source>
        <dbReference type="Proteomes" id="UP000191153"/>
    </source>
</evidence>
<evidence type="ECO:0000256" key="4">
    <source>
        <dbReference type="ARBA" id="ARBA00022755"/>
    </source>
</evidence>
<dbReference type="InterPro" id="IPR029062">
    <property type="entry name" value="Class_I_gatase-like"/>
</dbReference>
<keyword evidence="10" id="KW-1185">Reference proteome</keyword>
<keyword evidence="3" id="KW-0547">Nucleotide-binding</keyword>
<dbReference type="FunFam" id="3.30.1330.10:FF:000013">
    <property type="entry name" value="Phosphoribosylformylglycinamidine synthase"/>
    <property type="match status" value="1"/>
</dbReference>
<feature type="domain" description="PurM-like C-terminal" evidence="7">
    <location>
        <begin position="420"/>
        <end position="570"/>
    </location>
</feature>
<keyword evidence="4" id="KW-0658">Purine biosynthesis</keyword>
<evidence type="ECO:0000256" key="5">
    <source>
        <dbReference type="ARBA" id="ARBA00022840"/>
    </source>
</evidence>
<dbReference type="GO" id="GO:0046872">
    <property type="term" value="F:metal ion binding"/>
    <property type="evidence" value="ECO:0007669"/>
    <property type="project" value="UniProtKB-KW"/>
</dbReference>
<dbReference type="CDD" id="cd02203">
    <property type="entry name" value="PurL_repeat1"/>
    <property type="match status" value="1"/>
</dbReference>
<reference evidence="9 10" key="1">
    <citation type="submission" date="2017-02" db="EMBL/GenBank/DDBJ databases">
        <authorList>
            <person name="Peterson S.W."/>
        </authorList>
    </citation>
    <scope>NUCLEOTIDE SEQUENCE [LARGE SCALE GENOMIC DNA]</scope>
    <source>
        <strain evidence="9 10">ATCC 700028</strain>
    </source>
</reference>
<dbReference type="SUPFAM" id="SSF55326">
    <property type="entry name" value="PurM N-terminal domain-like"/>
    <property type="match status" value="2"/>
</dbReference>